<keyword evidence="5" id="KW-0949">S-adenosyl-L-methionine</keyword>
<dbReference type="EMBL" id="UGPZ01000002">
    <property type="protein sequence ID" value="STY91465.1"/>
    <property type="molecule type" value="Genomic_DNA"/>
</dbReference>
<proteinExistence type="inferred from homology"/>
<dbReference type="RefSeq" id="WP_115369291.1">
    <property type="nucleotide sequence ID" value="NZ_UGPZ01000002.1"/>
</dbReference>
<dbReference type="PRINTS" id="PR00506">
    <property type="entry name" value="D21N6MTFRASE"/>
</dbReference>
<protein>
    <recommendedName>
        <fullName evidence="2">site-specific DNA-methyltransferase (adenine-specific)</fullName>
        <ecNumber evidence="2">2.1.1.72</ecNumber>
    </recommendedName>
</protein>
<organism evidence="8 9">
    <name type="scientific">Moraxella bovis</name>
    <dbReference type="NCBI Taxonomy" id="476"/>
    <lineage>
        <taxon>Bacteria</taxon>
        <taxon>Pseudomonadati</taxon>
        <taxon>Pseudomonadota</taxon>
        <taxon>Gammaproteobacteria</taxon>
        <taxon>Moraxellales</taxon>
        <taxon>Moraxellaceae</taxon>
        <taxon>Moraxella</taxon>
    </lineage>
</organism>
<dbReference type="GO" id="GO:0009007">
    <property type="term" value="F:site-specific DNA-methyltransferase (adenine-specific) activity"/>
    <property type="evidence" value="ECO:0007669"/>
    <property type="project" value="UniProtKB-EC"/>
</dbReference>
<dbReference type="Gene3D" id="3.40.50.150">
    <property type="entry name" value="Vaccinia Virus protein VP39"/>
    <property type="match status" value="1"/>
</dbReference>
<dbReference type="PROSITE" id="PS00092">
    <property type="entry name" value="N6_MTASE"/>
    <property type="match status" value="1"/>
</dbReference>
<dbReference type="Proteomes" id="UP000254133">
    <property type="component" value="Unassembled WGS sequence"/>
</dbReference>
<accession>A0A378PSG8</accession>
<dbReference type="InterPro" id="IPR002941">
    <property type="entry name" value="DNA_methylase_N4/N6"/>
</dbReference>
<comment type="catalytic activity">
    <reaction evidence="6">
        <text>a 2'-deoxyadenosine in DNA + S-adenosyl-L-methionine = an N(6)-methyl-2'-deoxyadenosine in DNA + S-adenosyl-L-homocysteine + H(+)</text>
        <dbReference type="Rhea" id="RHEA:15197"/>
        <dbReference type="Rhea" id="RHEA-COMP:12418"/>
        <dbReference type="Rhea" id="RHEA-COMP:12419"/>
        <dbReference type="ChEBI" id="CHEBI:15378"/>
        <dbReference type="ChEBI" id="CHEBI:57856"/>
        <dbReference type="ChEBI" id="CHEBI:59789"/>
        <dbReference type="ChEBI" id="CHEBI:90615"/>
        <dbReference type="ChEBI" id="CHEBI:90616"/>
        <dbReference type="EC" id="2.1.1.72"/>
    </reaction>
</comment>
<dbReference type="GO" id="GO:0032259">
    <property type="term" value="P:methylation"/>
    <property type="evidence" value="ECO:0007669"/>
    <property type="project" value="UniProtKB-KW"/>
</dbReference>
<dbReference type="AlphaFoldDB" id="A0A378PSG8"/>
<keyword evidence="3 8" id="KW-0489">Methyltransferase</keyword>
<feature type="domain" description="DNA methylase N-4/N-6" evidence="7">
    <location>
        <begin position="54"/>
        <end position="348"/>
    </location>
</feature>
<dbReference type="InterPro" id="IPR002295">
    <property type="entry name" value="N4/N6-MTase_EcoPI_Mod-like"/>
</dbReference>
<evidence type="ECO:0000256" key="4">
    <source>
        <dbReference type="ARBA" id="ARBA00022679"/>
    </source>
</evidence>
<evidence type="ECO:0000313" key="9">
    <source>
        <dbReference type="Proteomes" id="UP000254133"/>
    </source>
</evidence>
<name>A0A378PSG8_MORBO</name>
<comment type="similarity">
    <text evidence="1">Belongs to the N(4)/N(6)-methyltransferase family.</text>
</comment>
<dbReference type="Pfam" id="PF01555">
    <property type="entry name" value="N6_N4_Mtase"/>
    <property type="match status" value="1"/>
</dbReference>
<sequence>MQLTYPNKKSTEEILTLAGNYNLPMNDCNLPALFFGDNFKALSYLLNNGFRNKIDLIYIDPPYNTEQDFTLSFDRVSTISRSKTDILAYCDNWTINEYLEFIRERLILMRELLSEQGSIYVHIDSKMGHYLKIIMDEVFGIENFKNDIARIKSNPKNFSRRAFGNEKDMILFYAKNAKKNIFNQITVPLTDDEKQKMFEKIDDNGRRYNTVPVHAPGETVNGETGGLWRDMLPPKGRHWRCSPSELDELDKQGLIEWSKNGVPRIKKFADEHKGKKIQDIWRYKDPMYPDYPTQKNSEMLEMIIAQSSNPNSIVMDCFAGSGSFLKASAKLGRQWIGIDASDVAIQIILMQLEHLTYQFIDFNQQQFQIKEPNIKQSNEQLVMAF</sequence>
<keyword evidence="4 8" id="KW-0808">Transferase</keyword>
<dbReference type="InterPro" id="IPR002052">
    <property type="entry name" value="DNA_methylase_N6_adenine_CS"/>
</dbReference>
<evidence type="ECO:0000256" key="6">
    <source>
        <dbReference type="ARBA" id="ARBA00047942"/>
    </source>
</evidence>
<gene>
    <name evidence="8" type="primary">yhdJ</name>
    <name evidence="8" type="ORF">NCTC9426_01523</name>
</gene>
<dbReference type="SUPFAM" id="SSF53335">
    <property type="entry name" value="S-adenosyl-L-methionine-dependent methyltransferases"/>
    <property type="match status" value="1"/>
</dbReference>
<evidence type="ECO:0000256" key="2">
    <source>
        <dbReference type="ARBA" id="ARBA00011900"/>
    </source>
</evidence>
<dbReference type="InterPro" id="IPR029063">
    <property type="entry name" value="SAM-dependent_MTases_sf"/>
</dbReference>
<evidence type="ECO:0000313" key="8">
    <source>
        <dbReference type="EMBL" id="STY91465.1"/>
    </source>
</evidence>
<dbReference type="REBASE" id="405915">
    <property type="entry name" value="M.Mbo9426II"/>
</dbReference>
<reference evidence="8 9" key="1">
    <citation type="submission" date="2018-06" db="EMBL/GenBank/DDBJ databases">
        <authorList>
            <consortium name="Pathogen Informatics"/>
            <person name="Doyle S."/>
        </authorList>
    </citation>
    <scope>NUCLEOTIDE SEQUENCE [LARGE SCALE GENOMIC DNA]</scope>
    <source>
        <strain evidence="8 9">NCTC9426</strain>
    </source>
</reference>
<evidence type="ECO:0000256" key="3">
    <source>
        <dbReference type="ARBA" id="ARBA00022603"/>
    </source>
</evidence>
<evidence type="ECO:0000256" key="1">
    <source>
        <dbReference type="ARBA" id="ARBA00006594"/>
    </source>
</evidence>
<dbReference type="GO" id="GO:0003677">
    <property type="term" value="F:DNA binding"/>
    <property type="evidence" value="ECO:0007669"/>
    <property type="project" value="InterPro"/>
</dbReference>
<dbReference type="EC" id="2.1.1.72" evidence="2"/>
<dbReference type="GO" id="GO:0008170">
    <property type="term" value="F:N-methyltransferase activity"/>
    <property type="evidence" value="ECO:0007669"/>
    <property type="project" value="InterPro"/>
</dbReference>
<evidence type="ECO:0000256" key="5">
    <source>
        <dbReference type="ARBA" id="ARBA00022691"/>
    </source>
</evidence>
<evidence type="ECO:0000259" key="7">
    <source>
        <dbReference type="Pfam" id="PF01555"/>
    </source>
</evidence>